<dbReference type="Proteomes" id="UP000326565">
    <property type="component" value="Unassembled WGS sequence"/>
</dbReference>
<gene>
    <name evidence="3" type="ORF">BDV29DRAFT_172050</name>
</gene>
<dbReference type="AlphaFoldDB" id="A0A5N5X3H1"/>
<reference evidence="3 4" key="1">
    <citation type="submission" date="2019-04" db="EMBL/GenBank/DDBJ databases">
        <title>Friends and foes A comparative genomics study of 23 Aspergillus species from section Flavi.</title>
        <authorList>
            <consortium name="DOE Joint Genome Institute"/>
            <person name="Kjaerbolling I."/>
            <person name="Vesth T."/>
            <person name="Frisvad J.C."/>
            <person name="Nybo J.L."/>
            <person name="Theobald S."/>
            <person name="Kildgaard S."/>
            <person name="Isbrandt T."/>
            <person name="Kuo A."/>
            <person name="Sato A."/>
            <person name="Lyhne E.K."/>
            <person name="Kogle M.E."/>
            <person name="Wiebenga A."/>
            <person name="Kun R.S."/>
            <person name="Lubbers R.J."/>
            <person name="Makela M.R."/>
            <person name="Barry K."/>
            <person name="Chovatia M."/>
            <person name="Clum A."/>
            <person name="Daum C."/>
            <person name="Haridas S."/>
            <person name="He G."/>
            <person name="LaButti K."/>
            <person name="Lipzen A."/>
            <person name="Mondo S."/>
            <person name="Riley R."/>
            <person name="Salamov A."/>
            <person name="Simmons B.A."/>
            <person name="Magnuson J.K."/>
            <person name="Henrissat B."/>
            <person name="Mortensen U.H."/>
            <person name="Larsen T.O."/>
            <person name="Devries R.P."/>
            <person name="Grigoriev I.V."/>
            <person name="Machida M."/>
            <person name="Baker S.E."/>
            <person name="Andersen M.R."/>
        </authorList>
    </citation>
    <scope>NUCLEOTIDE SEQUENCE [LARGE SCALE GENOMIC DNA]</scope>
    <source>
        <strain evidence="3 4">CBS 151.66</strain>
    </source>
</reference>
<dbReference type="InterPro" id="IPR036047">
    <property type="entry name" value="F-box-like_dom_sf"/>
</dbReference>
<dbReference type="OrthoDB" id="2125396at2759"/>
<dbReference type="SUPFAM" id="SSF52047">
    <property type="entry name" value="RNI-like"/>
    <property type="match status" value="1"/>
</dbReference>
<dbReference type="Pfam" id="PF12937">
    <property type="entry name" value="F-box-like"/>
    <property type="match status" value="1"/>
</dbReference>
<name>A0A5N5X3H1_9EURO</name>
<dbReference type="InterPro" id="IPR001810">
    <property type="entry name" value="F-box_dom"/>
</dbReference>
<evidence type="ECO:0000313" key="4">
    <source>
        <dbReference type="Proteomes" id="UP000326565"/>
    </source>
</evidence>
<keyword evidence="4" id="KW-1185">Reference proteome</keyword>
<organism evidence="3 4">
    <name type="scientific">Aspergillus leporis</name>
    <dbReference type="NCBI Taxonomy" id="41062"/>
    <lineage>
        <taxon>Eukaryota</taxon>
        <taxon>Fungi</taxon>
        <taxon>Dikarya</taxon>
        <taxon>Ascomycota</taxon>
        <taxon>Pezizomycotina</taxon>
        <taxon>Eurotiomycetes</taxon>
        <taxon>Eurotiomycetidae</taxon>
        <taxon>Eurotiales</taxon>
        <taxon>Aspergillaceae</taxon>
        <taxon>Aspergillus</taxon>
        <taxon>Aspergillus subgen. Circumdati</taxon>
    </lineage>
</organism>
<evidence type="ECO:0000259" key="2">
    <source>
        <dbReference type="Pfam" id="PF12937"/>
    </source>
</evidence>
<feature type="domain" description="F-box" evidence="2">
    <location>
        <begin position="7"/>
        <end position="54"/>
    </location>
</feature>
<sequence>MHASRHLHLPTEIIVQIVSHVDGDELQRQKTLHTCCLVSRQWYSAAIAFLYERPRVDSGKAFQKFTETISPPLGARKNKPNLGSFVHRLNLSHLTYHSSNSLTARLLGRIKENLEIFIAPSLSFSINSLPALTKCVNLRYLDLSLVHEPIPFSKLKQAISRLAKLVTLRLPQSAILTDPEASQIPWPASLQHLQISGRFNPLLIPTFSWPPSLTTLTLKNCSELSVENLGGLLSSPQLGQSLQRLIISGANRGLQPESINAIPAFLPGVTFLSVPGDMVDESFFDILSHMFPPLALEVLEFGLPCSDLRLGFTTKTLLSTLDTGLANLRSVGFAEEFVTEQRLEEDEEIDDILQERNKRRGSQPDAEGQDEEEEAGVYYT</sequence>
<dbReference type="SUPFAM" id="SSF81383">
    <property type="entry name" value="F-box domain"/>
    <property type="match status" value="1"/>
</dbReference>
<protein>
    <recommendedName>
        <fullName evidence="2">F-box domain-containing protein</fullName>
    </recommendedName>
</protein>
<evidence type="ECO:0000313" key="3">
    <source>
        <dbReference type="EMBL" id="KAB8075343.1"/>
    </source>
</evidence>
<proteinExistence type="predicted"/>
<evidence type="ECO:0000256" key="1">
    <source>
        <dbReference type="SAM" id="MobiDB-lite"/>
    </source>
</evidence>
<dbReference type="EMBL" id="ML732195">
    <property type="protein sequence ID" value="KAB8075343.1"/>
    <property type="molecule type" value="Genomic_DNA"/>
</dbReference>
<feature type="region of interest" description="Disordered" evidence="1">
    <location>
        <begin position="344"/>
        <end position="380"/>
    </location>
</feature>
<dbReference type="InterPro" id="IPR032675">
    <property type="entry name" value="LRR_dom_sf"/>
</dbReference>
<accession>A0A5N5X3H1</accession>
<dbReference type="Gene3D" id="3.80.10.10">
    <property type="entry name" value="Ribonuclease Inhibitor"/>
    <property type="match status" value="1"/>
</dbReference>
<feature type="compositionally biased region" description="Acidic residues" evidence="1">
    <location>
        <begin position="367"/>
        <end position="380"/>
    </location>
</feature>